<feature type="signal peptide" evidence="2">
    <location>
        <begin position="1"/>
        <end position="18"/>
    </location>
</feature>
<dbReference type="EMBL" id="BMAW01037111">
    <property type="protein sequence ID" value="GFU47024.1"/>
    <property type="molecule type" value="Genomic_DNA"/>
</dbReference>
<keyword evidence="4" id="KW-1185">Reference proteome</keyword>
<comment type="caution">
    <text evidence="3">The sequence shown here is derived from an EMBL/GenBank/DDBJ whole genome shotgun (WGS) entry which is preliminary data.</text>
</comment>
<keyword evidence="2" id="KW-0732">Signal</keyword>
<evidence type="ECO:0000313" key="3">
    <source>
        <dbReference type="EMBL" id="GFU47024.1"/>
    </source>
</evidence>
<accession>A0A8X6QV98</accession>
<dbReference type="OrthoDB" id="6429143at2759"/>
<proteinExistence type="predicted"/>
<evidence type="ECO:0000256" key="2">
    <source>
        <dbReference type="SAM" id="SignalP"/>
    </source>
</evidence>
<dbReference type="Proteomes" id="UP000887013">
    <property type="component" value="Unassembled WGS sequence"/>
</dbReference>
<evidence type="ECO:0008006" key="5">
    <source>
        <dbReference type="Google" id="ProtNLM"/>
    </source>
</evidence>
<name>A0A8X6QV98_NEPPI</name>
<reference evidence="3" key="1">
    <citation type="submission" date="2020-08" db="EMBL/GenBank/DDBJ databases">
        <title>Multicomponent nature underlies the extraordinary mechanical properties of spider dragline silk.</title>
        <authorList>
            <person name="Kono N."/>
            <person name="Nakamura H."/>
            <person name="Mori M."/>
            <person name="Yoshida Y."/>
            <person name="Ohtoshi R."/>
            <person name="Malay A.D."/>
            <person name="Moran D.A.P."/>
            <person name="Tomita M."/>
            <person name="Numata K."/>
            <person name="Arakawa K."/>
        </authorList>
    </citation>
    <scope>NUCLEOTIDE SEQUENCE</scope>
</reference>
<keyword evidence="1" id="KW-0472">Membrane</keyword>
<keyword evidence="1" id="KW-1133">Transmembrane helix</keyword>
<sequence>MNFIPFYVIVIFIPAIVSEEYLQCKPWISIEEKLKQTVLQVNCTHTTTCTGMSCHLEKYGYEVRSGIHMNACENPSSLEFEVDVPKLNIHQWKRKFYHGDSFSLSDSVGGKFEIQKENDSFILSLTLQLHSNGPSSSLLHLLPTILPDVQYPVFHNVVFPMPSCTKHLDTSTPVPSSTAIIAKNISVTLLPLVRSPLLPKTAIFQETSNCSISNSSCPKYEMCQQINQSKTAGICVCVPDYVRDESGKCIYRPSFDTTTETPGGHSHDNHGTTSNTSSLLVVVLVPIIILIVIGVMLFGIVRFRVCQRIRRRIRVQVYEHVLLGQDDEIEDDSSNPIA</sequence>
<gene>
    <name evidence="3" type="primary">AVEN_129790_1</name>
    <name evidence="3" type="ORF">NPIL_275181</name>
</gene>
<feature type="transmembrane region" description="Helical" evidence="1">
    <location>
        <begin position="279"/>
        <end position="301"/>
    </location>
</feature>
<feature type="chain" id="PRO_5036485728" description="EGF-like domain-containing protein" evidence="2">
    <location>
        <begin position="19"/>
        <end position="338"/>
    </location>
</feature>
<dbReference type="AlphaFoldDB" id="A0A8X6QV98"/>
<protein>
    <recommendedName>
        <fullName evidence="5">EGF-like domain-containing protein</fullName>
    </recommendedName>
</protein>
<evidence type="ECO:0000256" key="1">
    <source>
        <dbReference type="SAM" id="Phobius"/>
    </source>
</evidence>
<keyword evidence="1" id="KW-0812">Transmembrane</keyword>
<evidence type="ECO:0000313" key="4">
    <source>
        <dbReference type="Proteomes" id="UP000887013"/>
    </source>
</evidence>
<organism evidence="3 4">
    <name type="scientific">Nephila pilipes</name>
    <name type="common">Giant wood spider</name>
    <name type="synonym">Nephila maculata</name>
    <dbReference type="NCBI Taxonomy" id="299642"/>
    <lineage>
        <taxon>Eukaryota</taxon>
        <taxon>Metazoa</taxon>
        <taxon>Ecdysozoa</taxon>
        <taxon>Arthropoda</taxon>
        <taxon>Chelicerata</taxon>
        <taxon>Arachnida</taxon>
        <taxon>Araneae</taxon>
        <taxon>Araneomorphae</taxon>
        <taxon>Entelegynae</taxon>
        <taxon>Araneoidea</taxon>
        <taxon>Nephilidae</taxon>
        <taxon>Nephila</taxon>
    </lineage>
</organism>